<organism evidence="6">
    <name type="scientific">uncultured Sporomusa sp</name>
    <dbReference type="NCBI Taxonomy" id="307249"/>
    <lineage>
        <taxon>Bacteria</taxon>
        <taxon>Bacillati</taxon>
        <taxon>Bacillota</taxon>
        <taxon>Negativicutes</taxon>
        <taxon>Selenomonadales</taxon>
        <taxon>Sporomusaceae</taxon>
        <taxon>Sporomusa</taxon>
        <taxon>environmental samples</taxon>
    </lineage>
</organism>
<feature type="domain" description="FAD-binding PCMH-type" evidence="5">
    <location>
        <begin position="1"/>
        <end position="170"/>
    </location>
</feature>
<dbReference type="InterPro" id="IPR016169">
    <property type="entry name" value="FAD-bd_PCMH_sub2"/>
</dbReference>
<evidence type="ECO:0000313" key="6">
    <source>
        <dbReference type="EMBL" id="SCM80770.1"/>
    </source>
</evidence>
<dbReference type="EMBL" id="FMJE01000003">
    <property type="protein sequence ID" value="SCM80770.1"/>
    <property type="molecule type" value="Genomic_DNA"/>
</dbReference>
<dbReference type="InterPro" id="IPR036318">
    <property type="entry name" value="FAD-bd_PCMH-like_sf"/>
</dbReference>
<evidence type="ECO:0000256" key="3">
    <source>
        <dbReference type="ARBA" id="ARBA00022827"/>
    </source>
</evidence>
<name>A0A212LTI5_9FIRM</name>
<dbReference type="RefSeq" id="WP_288184001.1">
    <property type="nucleotide sequence ID" value="NZ_LT608335.1"/>
</dbReference>
<evidence type="ECO:0000256" key="4">
    <source>
        <dbReference type="ARBA" id="ARBA00023002"/>
    </source>
</evidence>
<dbReference type="InterPro" id="IPR016164">
    <property type="entry name" value="FAD-linked_Oxase-like_C"/>
</dbReference>
<evidence type="ECO:0000256" key="1">
    <source>
        <dbReference type="ARBA" id="ARBA00001974"/>
    </source>
</evidence>
<dbReference type="InterPro" id="IPR006094">
    <property type="entry name" value="Oxid_FAD_bind_N"/>
</dbReference>
<keyword evidence="3" id="KW-0274">FAD</keyword>
<gene>
    <name evidence="6" type="ORF">KL86SPO_30948</name>
</gene>
<keyword evidence="2" id="KW-0285">Flavoprotein</keyword>
<dbReference type="GO" id="GO:0071949">
    <property type="term" value="F:FAD binding"/>
    <property type="evidence" value="ECO:0007669"/>
    <property type="project" value="InterPro"/>
</dbReference>
<dbReference type="Pfam" id="PF01565">
    <property type="entry name" value="FAD_binding_4"/>
    <property type="match status" value="1"/>
</dbReference>
<dbReference type="Pfam" id="PF02913">
    <property type="entry name" value="FAD-oxidase_C"/>
    <property type="match status" value="1"/>
</dbReference>
<evidence type="ECO:0000259" key="5">
    <source>
        <dbReference type="PROSITE" id="PS51387"/>
    </source>
</evidence>
<sequence>MNNTTAKKVTSTEQLQELFRQAQAKKTPVSLYRKAQPGGIALDFSEWNAIEAFDIDNLMVIVPPGTLLKELNAIAAAKGLRFIPADTPAYENLSIGEWAYQGCPNPSAWKYGAGKHFLLGGNYVLPNGDTTPVGGSCIKNVTGYDFTRYLTGGYADLAAGVRYIIKLMPQPACRKRYDITVPALANAIELINYLHSRPVPPAWLFWVDETVGSRLFRQTHQGQRVLFELDGNQAEVIDYAKEVDAYLAAANSRPAAEPATIPALSGLEASTDIFWLLDELKVPYTAMDTFAANTAKTISETGIAGGLFGQLADGKIHLCLNCKKEASKTVIAALQAEACKLGGAVSGKYNRLYGPQMCSPLTALELAFKQRIDPQQIFNQGVVSQ</sequence>
<protein>
    <submittedName>
        <fullName evidence="6">Putative Glycolate oxidase subunit GlcD</fullName>
    </submittedName>
</protein>
<dbReference type="SUPFAM" id="SSF55103">
    <property type="entry name" value="FAD-linked oxidases, C-terminal domain"/>
    <property type="match status" value="1"/>
</dbReference>
<dbReference type="SUPFAM" id="SSF56176">
    <property type="entry name" value="FAD-binding/transporter-associated domain-like"/>
    <property type="match status" value="1"/>
</dbReference>
<dbReference type="PANTHER" id="PTHR11748">
    <property type="entry name" value="D-LACTATE DEHYDROGENASE"/>
    <property type="match status" value="1"/>
</dbReference>
<dbReference type="Gene3D" id="3.30.465.10">
    <property type="match status" value="1"/>
</dbReference>
<dbReference type="AlphaFoldDB" id="A0A212LTI5"/>
<reference evidence="6" key="1">
    <citation type="submission" date="2016-08" db="EMBL/GenBank/DDBJ databases">
        <authorList>
            <person name="Seilhamer J.J."/>
        </authorList>
    </citation>
    <scope>NUCLEOTIDE SEQUENCE</scope>
    <source>
        <strain evidence="6">86</strain>
    </source>
</reference>
<proteinExistence type="predicted"/>
<accession>A0A212LTI5</accession>
<keyword evidence="4" id="KW-0560">Oxidoreductase</keyword>
<dbReference type="InterPro" id="IPR016166">
    <property type="entry name" value="FAD-bd_PCMH"/>
</dbReference>
<comment type="cofactor">
    <cofactor evidence="1">
        <name>FAD</name>
        <dbReference type="ChEBI" id="CHEBI:57692"/>
    </cofactor>
</comment>
<dbReference type="GO" id="GO:0016491">
    <property type="term" value="F:oxidoreductase activity"/>
    <property type="evidence" value="ECO:0007669"/>
    <property type="project" value="UniProtKB-KW"/>
</dbReference>
<dbReference type="PROSITE" id="PS51387">
    <property type="entry name" value="FAD_PCMH"/>
    <property type="match status" value="1"/>
</dbReference>
<dbReference type="PANTHER" id="PTHR11748:SF103">
    <property type="entry name" value="GLYCOLATE OXIDASE SUBUNIT GLCE"/>
    <property type="match status" value="1"/>
</dbReference>
<evidence type="ECO:0000256" key="2">
    <source>
        <dbReference type="ARBA" id="ARBA00022630"/>
    </source>
</evidence>
<dbReference type="InterPro" id="IPR004113">
    <property type="entry name" value="FAD-bd_oxidored_4_C"/>
</dbReference>